<dbReference type="Proteomes" id="UP000048908">
    <property type="component" value="Unassembled WGS sequence"/>
</dbReference>
<sequence length="340" mass="36339">MYVTPRPDARDDPLYAVRLGLTGALAYLAVAILNPTLPPIIAALPVGLIAAQRKSFSAMKALAGPVALIVLVHAMAWLVEFLRPMPAVYIGGMWLTYFAGFLLILRTGTPVGMLVVIVAVLMSVMGMHGTATLHAMRDGFVDASLVALVLGPLVYFLVPPATSETHVDDTVPSSGNTTMGAAIRATVLLGLSFWLYSVMQPSDMMMAMVAAMVLVFPTRRRVWSEAMQRVRATVYGGGVALLILGVWVLSQHLPILLGLIFLSGLFFGDRMLFGPRQSMVYQYAFSVVLALVAGAISTQDAAYATFTRIVLTLGGAFTAAFATALLDSASGWRDRQPEAA</sequence>
<dbReference type="EMBL" id="CXPG01000013">
    <property type="protein sequence ID" value="CTQ32274.1"/>
    <property type="molecule type" value="Genomic_DNA"/>
</dbReference>
<dbReference type="GO" id="GO:0016020">
    <property type="term" value="C:membrane"/>
    <property type="evidence" value="ECO:0007669"/>
    <property type="project" value="UniProtKB-SubCell"/>
</dbReference>
<feature type="transmembrane region" description="Helical" evidence="5">
    <location>
        <begin position="179"/>
        <end position="198"/>
    </location>
</feature>
<dbReference type="STRING" id="282197.SAMN04488517_105166"/>
<organism evidence="7 8">
    <name type="scientific">Jannaschia rubra</name>
    <dbReference type="NCBI Taxonomy" id="282197"/>
    <lineage>
        <taxon>Bacteria</taxon>
        <taxon>Pseudomonadati</taxon>
        <taxon>Pseudomonadota</taxon>
        <taxon>Alphaproteobacteria</taxon>
        <taxon>Rhodobacterales</taxon>
        <taxon>Roseobacteraceae</taxon>
        <taxon>Jannaschia</taxon>
    </lineage>
</organism>
<feature type="transmembrane region" description="Helical" evidence="5">
    <location>
        <begin position="280"/>
        <end position="297"/>
    </location>
</feature>
<keyword evidence="8" id="KW-1185">Reference proteome</keyword>
<dbReference type="AlphaFoldDB" id="A0A0M6XQF9"/>
<keyword evidence="3 5" id="KW-1133">Transmembrane helix</keyword>
<evidence type="ECO:0000256" key="1">
    <source>
        <dbReference type="ARBA" id="ARBA00004141"/>
    </source>
</evidence>
<gene>
    <name evidence="7" type="ORF">JAN5088_01037</name>
</gene>
<accession>A0A0M6XQF9</accession>
<feature type="transmembrane region" description="Helical" evidence="5">
    <location>
        <begin position="85"/>
        <end position="105"/>
    </location>
</feature>
<evidence type="ECO:0000313" key="7">
    <source>
        <dbReference type="EMBL" id="CTQ32274.1"/>
    </source>
</evidence>
<keyword evidence="2 5" id="KW-0812">Transmembrane</keyword>
<dbReference type="RefSeq" id="WP_055681736.1">
    <property type="nucleotide sequence ID" value="NZ_CXPG01000013.1"/>
</dbReference>
<feature type="transmembrane region" description="Helical" evidence="5">
    <location>
        <begin position="232"/>
        <end position="249"/>
    </location>
</feature>
<proteinExistence type="predicted"/>
<evidence type="ECO:0000259" key="6">
    <source>
        <dbReference type="Pfam" id="PF13515"/>
    </source>
</evidence>
<evidence type="ECO:0000256" key="4">
    <source>
        <dbReference type="ARBA" id="ARBA00023136"/>
    </source>
</evidence>
<keyword evidence="4 5" id="KW-0472">Membrane</keyword>
<evidence type="ECO:0000256" key="3">
    <source>
        <dbReference type="ARBA" id="ARBA00022989"/>
    </source>
</evidence>
<comment type="subcellular location">
    <subcellularLocation>
        <location evidence="1">Membrane</location>
        <topology evidence="1">Multi-pass membrane protein</topology>
    </subcellularLocation>
</comment>
<feature type="domain" description="Integral membrane bound transporter" evidence="6">
    <location>
        <begin position="192"/>
        <end position="321"/>
    </location>
</feature>
<dbReference type="Pfam" id="PF13515">
    <property type="entry name" value="FUSC_2"/>
    <property type="match status" value="1"/>
</dbReference>
<feature type="transmembrane region" description="Helical" evidence="5">
    <location>
        <begin position="112"/>
        <end position="133"/>
    </location>
</feature>
<feature type="transmembrane region" description="Helical" evidence="5">
    <location>
        <begin position="303"/>
        <end position="326"/>
    </location>
</feature>
<name>A0A0M6XQF9_9RHOB</name>
<evidence type="ECO:0000313" key="8">
    <source>
        <dbReference type="Proteomes" id="UP000048908"/>
    </source>
</evidence>
<dbReference type="OrthoDB" id="7838578at2"/>
<reference evidence="7 8" key="1">
    <citation type="submission" date="2015-07" db="EMBL/GenBank/DDBJ databases">
        <authorList>
            <person name="Noorani M."/>
        </authorList>
    </citation>
    <scope>NUCLEOTIDE SEQUENCE [LARGE SCALE GENOMIC DNA]</scope>
    <source>
        <strain evidence="7 8">CECT 5088</strain>
    </source>
</reference>
<feature type="transmembrane region" description="Helical" evidence="5">
    <location>
        <begin position="24"/>
        <end position="49"/>
    </location>
</feature>
<evidence type="ECO:0000256" key="2">
    <source>
        <dbReference type="ARBA" id="ARBA00022692"/>
    </source>
</evidence>
<feature type="transmembrane region" description="Helical" evidence="5">
    <location>
        <begin position="139"/>
        <end position="158"/>
    </location>
</feature>
<evidence type="ECO:0000256" key="5">
    <source>
        <dbReference type="SAM" id="Phobius"/>
    </source>
</evidence>
<protein>
    <recommendedName>
        <fullName evidence="6">Integral membrane bound transporter domain-containing protein</fullName>
    </recommendedName>
</protein>
<feature type="transmembrane region" description="Helical" evidence="5">
    <location>
        <begin position="61"/>
        <end position="79"/>
    </location>
</feature>
<dbReference type="InterPro" id="IPR049453">
    <property type="entry name" value="Memb_transporter_dom"/>
</dbReference>